<evidence type="ECO:0008006" key="4">
    <source>
        <dbReference type="Google" id="ProtNLM"/>
    </source>
</evidence>
<keyword evidence="3" id="KW-1185">Reference proteome</keyword>
<evidence type="ECO:0000256" key="1">
    <source>
        <dbReference type="SAM" id="MobiDB-lite"/>
    </source>
</evidence>
<evidence type="ECO:0000313" key="3">
    <source>
        <dbReference type="Proteomes" id="UP001165079"/>
    </source>
</evidence>
<protein>
    <recommendedName>
        <fullName evidence="4">LysM domain-containing protein</fullName>
    </recommendedName>
</protein>
<name>A0A9W6WCC8_9ACTN</name>
<gene>
    <name evidence="2" type="ORF">Afil01_63210</name>
</gene>
<accession>A0A9W6WCC8</accession>
<comment type="caution">
    <text evidence="2">The sequence shown here is derived from an EMBL/GenBank/DDBJ whole genome shotgun (WGS) entry which is preliminary data.</text>
</comment>
<organism evidence="2 3">
    <name type="scientific">Actinorhabdospora filicis</name>
    <dbReference type="NCBI Taxonomy" id="1785913"/>
    <lineage>
        <taxon>Bacteria</taxon>
        <taxon>Bacillati</taxon>
        <taxon>Actinomycetota</taxon>
        <taxon>Actinomycetes</taxon>
        <taxon>Micromonosporales</taxon>
        <taxon>Micromonosporaceae</taxon>
        <taxon>Actinorhabdospora</taxon>
    </lineage>
</organism>
<dbReference type="Proteomes" id="UP001165079">
    <property type="component" value="Unassembled WGS sequence"/>
</dbReference>
<reference evidence="2" key="1">
    <citation type="submission" date="2023-03" db="EMBL/GenBank/DDBJ databases">
        <title>Actinorhabdospora filicis NBRC 111898.</title>
        <authorList>
            <person name="Ichikawa N."/>
            <person name="Sato H."/>
            <person name="Tonouchi N."/>
        </authorList>
    </citation>
    <scope>NUCLEOTIDE SEQUENCE</scope>
    <source>
        <strain evidence="2">NBRC 111898</strain>
    </source>
</reference>
<feature type="region of interest" description="Disordered" evidence="1">
    <location>
        <begin position="11"/>
        <end position="34"/>
    </location>
</feature>
<dbReference type="EMBL" id="BSTX01000006">
    <property type="protein sequence ID" value="GLZ81514.1"/>
    <property type="molecule type" value="Genomic_DNA"/>
</dbReference>
<sequence>MTFDPSTILAGLTQAAPTHQAPGSRYADTPTAQRTLPDGTVIVHLRRRMLPRPEDQPLVGYLRVTEGDRVDRLAADVTGDPTRFWRIADANLVMHPDELVAEPGSAIRVTGGEPGA</sequence>
<dbReference type="RefSeq" id="WP_285666993.1">
    <property type="nucleotide sequence ID" value="NZ_BSTX01000006.1"/>
</dbReference>
<evidence type="ECO:0000313" key="2">
    <source>
        <dbReference type="EMBL" id="GLZ81514.1"/>
    </source>
</evidence>
<proteinExistence type="predicted"/>
<dbReference type="AlphaFoldDB" id="A0A9W6WCC8"/>